<protein>
    <recommendedName>
        <fullName evidence="4">Rgp1-domain-containing protein</fullName>
    </recommendedName>
</protein>
<sequence>MITHSIFNQLINESIRLELIYENYPVFAGNGNDLSLILRFKYIGKLPAPTNADNVKDNTHLDNDYVATDNTLNAKGNDEDNSWSSIGKRLSFQLSNTTRSLFLAELENINEEEESAKNKKDESLLAGYSQIFGYYTLNDEIFDIKSFKEIQSKTVIGGKLGGINGLDFNNKDDDGYWNTFSSGFGALFSAGVIPDDDGANVHKRNNDESMKSKIIPIFSSTQSILFSEISFKNLNSLTKEFYTSIQLPKFLPPSYNSLSSLKIVYNLVVGFQMFDENNKLVNKTLYFPLEIQPFINQFGQQPIFDLLQPKLNYMCQVKVLDLNDSAGKNSPDRKATFRSIRRRLGKDIPSHNRRSSTISVSSFNIEEENSYYSNGNPDQKLNIIERQKFIDFIAEMNKNNDLIGIQEKFETQFLSEIGNDIKEDVRENLINIMTNPSDIAKKINEFNKSNNDKKEIIHDHDIKFHSQIPIKPQLNFILKRNAELIATISLSKSIVTSNEILKVHLNMKNSKIPITGLITKIIKVEKFNDTDYIRNDDESTSSIELNSNYELETNVNEIFISSFNENDELSFDMLIPNDKVRNGQFKTNLLEVKYVLLFKFILLNRDASNKSSTDEAQKTKEEDTSESEKNYEFVNIYNDSKGALYKAVDHLDNGMEFYCKIPLILLSNYEQDFGYIVNC</sequence>
<gene>
    <name evidence="2" type="ORF">PACTADRAFT_47745</name>
</gene>
<accession>A0A1E4U1M4</accession>
<keyword evidence="1" id="KW-0175">Coiled coil</keyword>
<organism evidence="2 3">
    <name type="scientific">Pachysolen tannophilus NRRL Y-2460</name>
    <dbReference type="NCBI Taxonomy" id="669874"/>
    <lineage>
        <taxon>Eukaryota</taxon>
        <taxon>Fungi</taxon>
        <taxon>Dikarya</taxon>
        <taxon>Ascomycota</taxon>
        <taxon>Saccharomycotina</taxon>
        <taxon>Pichiomycetes</taxon>
        <taxon>Pachysolenaceae</taxon>
        <taxon>Pachysolen</taxon>
    </lineage>
</organism>
<dbReference type="OrthoDB" id="1918at2759"/>
<dbReference type="STRING" id="669874.A0A1E4U1M4"/>
<dbReference type="Proteomes" id="UP000094236">
    <property type="component" value="Unassembled WGS sequence"/>
</dbReference>
<dbReference type="PANTHER" id="PTHR12507">
    <property type="entry name" value="REDUCED GROWTH PHENOTYPE 1 RGP1, YEAST -RELATED"/>
    <property type="match status" value="1"/>
</dbReference>
<evidence type="ECO:0000256" key="1">
    <source>
        <dbReference type="SAM" id="Coils"/>
    </source>
</evidence>
<proteinExistence type="predicted"/>
<feature type="coiled-coil region" evidence="1">
    <location>
        <begin position="99"/>
        <end position="126"/>
    </location>
</feature>
<dbReference type="EMBL" id="KV454011">
    <property type="protein sequence ID" value="ODV97913.1"/>
    <property type="molecule type" value="Genomic_DNA"/>
</dbReference>
<evidence type="ECO:0008006" key="4">
    <source>
        <dbReference type="Google" id="ProtNLM"/>
    </source>
</evidence>
<keyword evidence="3" id="KW-1185">Reference proteome</keyword>
<evidence type="ECO:0000313" key="3">
    <source>
        <dbReference type="Proteomes" id="UP000094236"/>
    </source>
</evidence>
<dbReference type="InterPro" id="IPR014848">
    <property type="entry name" value="Rgp1"/>
</dbReference>
<evidence type="ECO:0000313" key="2">
    <source>
        <dbReference type="EMBL" id="ODV97913.1"/>
    </source>
</evidence>
<dbReference type="Pfam" id="PF08737">
    <property type="entry name" value="Rgp1"/>
    <property type="match status" value="1"/>
</dbReference>
<name>A0A1E4U1M4_PACTA</name>
<dbReference type="AlphaFoldDB" id="A0A1E4U1M4"/>
<reference evidence="3" key="1">
    <citation type="submission" date="2016-05" db="EMBL/GenBank/DDBJ databases">
        <title>Comparative genomics of biotechnologically important yeasts.</title>
        <authorList>
            <consortium name="DOE Joint Genome Institute"/>
            <person name="Riley R."/>
            <person name="Haridas S."/>
            <person name="Wolfe K.H."/>
            <person name="Lopes M.R."/>
            <person name="Hittinger C.T."/>
            <person name="Goker M."/>
            <person name="Salamov A."/>
            <person name="Wisecaver J."/>
            <person name="Long T.M."/>
            <person name="Aerts A.L."/>
            <person name="Barry K."/>
            <person name="Choi C."/>
            <person name="Clum A."/>
            <person name="Coughlan A.Y."/>
            <person name="Deshpande S."/>
            <person name="Douglass A.P."/>
            <person name="Hanson S.J."/>
            <person name="Klenk H.-P."/>
            <person name="Labutti K."/>
            <person name="Lapidus A."/>
            <person name="Lindquist E."/>
            <person name="Lipzen A."/>
            <person name="Meier-Kolthoff J.P."/>
            <person name="Ohm R.A."/>
            <person name="Otillar R.P."/>
            <person name="Pangilinan J."/>
            <person name="Peng Y."/>
            <person name="Rokas A."/>
            <person name="Rosa C.A."/>
            <person name="Scheuner C."/>
            <person name="Sibirny A.A."/>
            <person name="Slot J.C."/>
            <person name="Stielow J.B."/>
            <person name="Sun H."/>
            <person name="Kurtzman C.P."/>
            <person name="Blackwell M."/>
            <person name="Grigoriev I.V."/>
            <person name="Jeffries T.W."/>
        </authorList>
    </citation>
    <scope>NUCLEOTIDE SEQUENCE [LARGE SCALE GENOMIC DNA]</scope>
    <source>
        <strain evidence="3">NRRL Y-2460</strain>
    </source>
</reference>